<dbReference type="AlphaFoldDB" id="A0A8A4TMB6"/>
<sequence>MSTLVLMALTFVSFGNEKTDLVELSLAPPVDARAVERLVGHWLFETFTTGDVLIITEGLSRNRVATFVIDEQVGAKSPALRRKMIPAKYRAEFSSLGRFLRALAAEQSESYQAPHLLRSLDALSTRRAEFPGKNIHFVFVGFPLVLDPNPVFSMAPCRYPNDAHLSDQESIYQVKNRAGTLAGVTVHIISTERVFCEYAIDTHLAGVNRFWGLFVAACGGKFVGVKNNLDHLSRLKSAYYPAVTFEVDTSVDKMDSIVMETPAMAEEATRQQEALWQPVTENPPPPSPSGQPQPVEIGIAWSSTGSVDLDIYVTHSDDDGELSFRNRATQAGTFHRDLVSPPGRFGERGFETVSYHSPMTIEGFQPIAINHFAGPTSDPIQAEIRIRFGSTIYFRSFSLPPGSGSGARGRNTPDHSAWVTIDPAAIVGRNVR</sequence>
<accession>A0A8A4TMB6</accession>
<protein>
    <submittedName>
        <fullName evidence="1">Uncharacterized protein</fullName>
    </submittedName>
</protein>
<reference evidence="1" key="1">
    <citation type="submission" date="2021-03" db="EMBL/GenBank/DDBJ databases">
        <title>Acanthopleuribacteraceae sp. M133.</title>
        <authorList>
            <person name="Wang G."/>
        </authorList>
    </citation>
    <scope>NUCLEOTIDE SEQUENCE</scope>
    <source>
        <strain evidence="1">M133</strain>
    </source>
</reference>
<gene>
    <name evidence="1" type="ORF">J3U87_34335</name>
</gene>
<dbReference type="Proteomes" id="UP000663929">
    <property type="component" value="Chromosome"/>
</dbReference>
<evidence type="ECO:0000313" key="2">
    <source>
        <dbReference type="Proteomes" id="UP000663929"/>
    </source>
</evidence>
<name>A0A8A4TMB6_SULCO</name>
<dbReference type="EMBL" id="CP071793">
    <property type="protein sequence ID" value="QTD50693.1"/>
    <property type="molecule type" value="Genomic_DNA"/>
</dbReference>
<proteinExistence type="predicted"/>
<keyword evidence="2" id="KW-1185">Reference proteome</keyword>
<evidence type="ECO:0000313" key="1">
    <source>
        <dbReference type="EMBL" id="QTD50693.1"/>
    </source>
</evidence>
<dbReference type="RefSeq" id="WP_237380604.1">
    <property type="nucleotide sequence ID" value="NZ_CP071793.1"/>
</dbReference>
<organism evidence="1 2">
    <name type="scientific">Sulfidibacter corallicola</name>
    <dbReference type="NCBI Taxonomy" id="2818388"/>
    <lineage>
        <taxon>Bacteria</taxon>
        <taxon>Pseudomonadati</taxon>
        <taxon>Acidobacteriota</taxon>
        <taxon>Holophagae</taxon>
        <taxon>Acanthopleuribacterales</taxon>
        <taxon>Acanthopleuribacteraceae</taxon>
        <taxon>Sulfidibacter</taxon>
    </lineage>
</organism>
<dbReference type="KEGG" id="scor:J3U87_34335"/>